<protein>
    <submittedName>
        <fullName evidence="1">Predicted protein</fullName>
    </submittedName>
</protein>
<dbReference type="EMBL" id="AK364079">
    <property type="protein sequence ID" value="BAJ95282.1"/>
    <property type="molecule type" value="mRNA"/>
</dbReference>
<sequence length="410" mass="43141">MTPSFPDVSHSYGGLTIDDLSTQFSVSASLFDSYIDLSEQPIQVYLFSDGVLTTSSAVLSAAIPSEPSATITSASSAVMLDIPEADQNHQGRVMFVLVVSTAQDGETQEKSVISVTQTANTNANAQFITINWGSIDPIDIAIPNAASLATARSHPITVPNGISVITITGTPFTRDNAQVGFSYTGISSSGTQTATRPAAQGQQYYERTVYPSTDTQGNANQFVITITAQDGVTTKSYYVNVYVQPDTQDTATIKVDSSSSGTLFTRSSSADSFDVTLPLVVSPINSQAIISVLNVDSYASSVTIDGSVRGGNTLTINGIQPGSSTQHTVVVTAQDGTTQKTYSLSITETMDTNPAVSSLSVQDNNGVALTITPSYDPSISTYIISGLSVDSSHLEFNFTQSFNGPMNLKS</sequence>
<dbReference type="AlphaFoldDB" id="F2DJL1"/>
<organism evidence="1">
    <name type="scientific">Hordeum vulgare subsp. vulgare</name>
    <name type="common">Domesticated barley</name>
    <dbReference type="NCBI Taxonomy" id="112509"/>
    <lineage>
        <taxon>Eukaryota</taxon>
        <taxon>Viridiplantae</taxon>
        <taxon>Streptophyta</taxon>
        <taxon>Embryophyta</taxon>
        <taxon>Tracheophyta</taxon>
        <taxon>Spermatophyta</taxon>
        <taxon>Magnoliopsida</taxon>
        <taxon>Liliopsida</taxon>
        <taxon>Poales</taxon>
        <taxon>Poaceae</taxon>
        <taxon>BOP clade</taxon>
        <taxon>Pooideae</taxon>
        <taxon>Triticodae</taxon>
        <taxon>Triticeae</taxon>
        <taxon>Hordeinae</taxon>
        <taxon>Hordeum</taxon>
    </lineage>
</organism>
<proteinExistence type="evidence at transcript level"/>
<reference evidence="1" key="1">
    <citation type="journal article" date="2011" name="Plant Physiol.">
        <title>Comprehensive sequence analysis of 24,783 barley full-length cDNAs derived from 12 clone libraries.</title>
        <authorList>
            <person name="Matsumoto T."/>
            <person name="Tanaka T."/>
            <person name="Sakai H."/>
            <person name="Amano N."/>
            <person name="Kanamori H."/>
            <person name="Kurita K."/>
            <person name="Kikuta A."/>
            <person name="Kamiya K."/>
            <person name="Yamamoto M."/>
            <person name="Ikawa H."/>
            <person name="Fujii N."/>
            <person name="Hori K."/>
            <person name="Itoh T."/>
            <person name="Sato K."/>
        </authorList>
    </citation>
    <scope>NUCLEOTIDE SEQUENCE</scope>
    <source>
        <tissue evidence="1">Shoot and root</tissue>
    </source>
</reference>
<accession>F2DJL1</accession>
<name>F2DJL1_HORVV</name>
<evidence type="ECO:0000313" key="1">
    <source>
        <dbReference type="EMBL" id="BAJ95282.1"/>
    </source>
</evidence>